<comment type="similarity">
    <text evidence="1">Belongs to the universal stress protein A family.</text>
</comment>
<name>A0A6F8YWT3_9ACTN</name>
<reference evidence="3 4" key="2">
    <citation type="submission" date="2020-03" db="EMBL/GenBank/DDBJ databases">
        <authorList>
            <person name="Ichikawa N."/>
            <person name="Kimura A."/>
            <person name="Kitahashi Y."/>
            <person name="Uohara A."/>
        </authorList>
    </citation>
    <scope>NUCLEOTIDE SEQUENCE [LARGE SCALE GENOMIC DNA]</scope>
    <source>
        <strain evidence="3 4">NBRC 105367</strain>
    </source>
</reference>
<dbReference type="KEGG" id="psuu:Psuf_077110"/>
<dbReference type="CDD" id="cd00293">
    <property type="entry name" value="USP-like"/>
    <property type="match status" value="1"/>
</dbReference>
<evidence type="ECO:0000256" key="1">
    <source>
        <dbReference type="ARBA" id="ARBA00008791"/>
    </source>
</evidence>
<dbReference type="Proteomes" id="UP000503011">
    <property type="component" value="Chromosome"/>
</dbReference>
<reference evidence="3 4" key="1">
    <citation type="submission" date="2020-03" db="EMBL/GenBank/DDBJ databases">
        <title>Whole genome shotgun sequence of Phytohabitans suffuscus NBRC 105367.</title>
        <authorList>
            <person name="Komaki H."/>
            <person name="Tamura T."/>
        </authorList>
    </citation>
    <scope>NUCLEOTIDE SEQUENCE [LARGE SCALE GENOMIC DNA]</scope>
    <source>
        <strain evidence="3 4">NBRC 105367</strain>
    </source>
</reference>
<gene>
    <name evidence="3" type="ORF">Psuf_077110</name>
</gene>
<dbReference type="RefSeq" id="WP_232075474.1">
    <property type="nucleotide sequence ID" value="NZ_AP022871.1"/>
</dbReference>
<evidence type="ECO:0000313" key="3">
    <source>
        <dbReference type="EMBL" id="BCB90398.1"/>
    </source>
</evidence>
<dbReference type="Pfam" id="PF00582">
    <property type="entry name" value="Usp"/>
    <property type="match status" value="1"/>
</dbReference>
<feature type="domain" description="UspA" evidence="2">
    <location>
        <begin position="14"/>
        <end position="148"/>
    </location>
</feature>
<protein>
    <submittedName>
        <fullName evidence="3">Universal stress protein A</fullName>
    </submittedName>
</protein>
<evidence type="ECO:0000313" key="4">
    <source>
        <dbReference type="Proteomes" id="UP000503011"/>
    </source>
</evidence>
<organism evidence="3 4">
    <name type="scientific">Phytohabitans suffuscus</name>
    <dbReference type="NCBI Taxonomy" id="624315"/>
    <lineage>
        <taxon>Bacteria</taxon>
        <taxon>Bacillati</taxon>
        <taxon>Actinomycetota</taxon>
        <taxon>Actinomycetes</taxon>
        <taxon>Micromonosporales</taxon>
        <taxon>Micromonosporaceae</taxon>
    </lineage>
</organism>
<evidence type="ECO:0000259" key="2">
    <source>
        <dbReference type="Pfam" id="PF00582"/>
    </source>
</evidence>
<sequence>MAHDFELGTDGPKVLVVGVDGSTTSMRAGAYAAGLARRQRSRLVVVYVSRPGAFVGLAPGAAAVARQADHELAEDLRRQVAEGVAWTGIRAQFHEVHGDPYIEILRVADEVNADGVIVGASMRAGHRFAGSLAIRLVKAGRWPVTVVP</sequence>
<dbReference type="InterPro" id="IPR006016">
    <property type="entry name" value="UspA"/>
</dbReference>
<dbReference type="AlphaFoldDB" id="A0A6F8YWT3"/>
<dbReference type="PANTHER" id="PTHR46268:SF6">
    <property type="entry name" value="UNIVERSAL STRESS PROTEIN UP12"/>
    <property type="match status" value="1"/>
</dbReference>
<keyword evidence="4" id="KW-1185">Reference proteome</keyword>
<proteinExistence type="inferred from homology"/>
<dbReference type="InterPro" id="IPR014729">
    <property type="entry name" value="Rossmann-like_a/b/a_fold"/>
</dbReference>
<dbReference type="PANTHER" id="PTHR46268">
    <property type="entry name" value="STRESS RESPONSE PROTEIN NHAX"/>
    <property type="match status" value="1"/>
</dbReference>
<dbReference type="Gene3D" id="3.40.50.620">
    <property type="entry name" value="HUPs"/>
    <property type="match status" value="1"/>
</dbReference>
<dbReference type="SUPFAM" id="SSF52402">
    <property type="entry name" value="Adenine nucleotide alpha hydrolases-like"/>
    <property type="match status" value="1"/>
</dbReference>
<dbReference type="EMBL" id="AP022871">
    <property type="protein sequence ID" value="BCB90398.1"/>
    <property type="molecule type" value="Genomic_DNA"/>
</dbReference>
<accession>A0A6F8YWT3</accession>